<dbReference type="InterPro" id="IPR009100">
    <property type="entry name" value="AcylCoA_DH/oxidase_NM_dom_sf"/>
</dbReference>
<evidence type="ECO:0000313" key="2">
    <source>
        <dbReference type="EMBL" id="TVT21440.1"/>
    </source>
</evidence>
<organism evidence="2 3">
    <name type="scientific">Amycolatopsis acidiphila</name>
    <dbReference type="NCBI Taxonomy" id="715473"/>
    <lineage>
        <taxon>Bacteria</taxon>
        <taxon>Bacillati</taxon>
        <taxon>Actinomycetota</taxon>
        <taxon>Actinomycetes</taxon>
        <taxon>Pseudonocardiales</taxon>
        <taxon>Pseudonocardiaceae</taxon>
        <taxon>Amycolatopsis</taxon>
    </lineage>
</organism>
<evidence type="ECO:0000313" key="3">
    <source>
        <dbReference type="Proteomes" id="UP000318578"/>
    </source>
</evidence>
<gene>
    <name evidence="2" type="ORF">FNH06_16785</name>
</gene>
<dbReference type="OrthoDB" id="2431337at2"/>
<dbReference type="GO" id="GO:0050660">
    <property type="term" value="F:flavin adenine dinucleotide binding"/>
    <property type="evidence" value="ECO:0007669"/>
    <property type="project" value="InterPro"/>
</dbReference>
<dbReference type="Proteomes" id="UP000318578">
    <property type="component" value="Unassembled WGS sequence"/>
</dbReference>
<dbReference type="RefSeq" id="WP_144639393.1">
    <property type="nucleotide sequence ID" value="NZ_BNAX01000008.1"/>
</dbReference>
<dbReference type="GO" id="GO:0016627">
    <property type="term" value="F:oxidoreductase activity, acting on the CH-CH group of donors"/>
    <property type="evidence" value="ECO:0007669"/>
    <property type="project" value="InterPro"/>
</dbReference>
<protein>
    <submittedName>
        <fullName evidence="2">Acyl-CoA dehydrogenase family protein</fullName>
    </submittedName>
</protein>
<dbReference type="InterPro" id="IPR013786">
    <property type="entry name" value="AcylCoA_DH/ox_N"/>
</dbReference>
<comment type="caution">
    <text evidence="2">The sequence shown here is derived from an EMBL/GenBank/DDBJ whole genome shotgun (WGS) entry which is preliminary data.</text>
</comment>
<reference evidence="2 3" key="1">
    <citation type="submission" date="2019-07" db="EMBL/GenBank/DDBJ databases">
        <title>New species of Amycolatopsis and Streptomyces.</title>
        <authorList>
            <person name="Duangmal K."/>
            <person name="Teo W.F.A."/>
            <person name="Lipun K."/>
        </authorList>
    </citation>
    <scope>NUCLEOTIDE SEQUENCE [LARGE SCALE GENOMIC DNA]</scope>
    <source>
        <strain evidence="2 3">JCM 30562</strain>
    </source>
</reference>
<accession>A0A558AAZ8</accession>
<dbReference type="Pfam" id="PF02771">
    <property type="entry name" value="Acyl-CoA_dh_N"/>
    <property type="match status" value="1"/>
</dbReference>
<evidence type="ECO:0000259" key="1">
    <source>
        <dbReference type="Pfam" id="PF02771"/>
    </source>
</evidence>
<name>A0A558AAZ8_9PSEU</name>
<dbReference type="AlphaFoldDB" id="A0A558AAZ8"/>
<keyword evidence="3" id="KW-1185">Reference proteome</keyword>
<feature type="domain" description="Acyl-CoA dehydrogenase/oxidase N-terminal" evidence="1">
    <location>
        <begin position="6"/>
        <end position="117"/>
    </location>
</feature>
<sequence>MALAITDEHAELAGVVRSFAVDQGLRVAARGALDSRQAGDPGPLWKQLGELGWVGLHLPEEFGDSGYGLPELAVVLEGLGTELVPGPFVPTTAASALIAEVGSPAQRAALLPGLAGGSVRASLALDGEAGPALGAAWAGLHLFRRGEDIVVVRGGQAEPLGGLDPSLGVARLDLAGATEEAVLPGAAPAALNTPVPRVTGGGD</sequence>
<dbReference type="Gene3D" id="1.10.540.10">
    <property type="entry name" value="Acyl-CoA dehydrogenase/oxidase, N-terminal domain"/>
    <property type="match status" value="1"/>
</dbReference>
<dbReference type="SUPFAM" id="SSF56645">
    <property type="entry name" value="Acyl-CoA dehydrogenase NM domain-like"/>
    <property type="match status" value="1"/>
</dbReference>
<proteinExistence type="predicted"/>
<dbReference type="EMBL" id="VJZA01000026">
    <property type="protein sequence ID" value="TVT21440.1"/>
    <property type="molecule type" value="Genomic_DNA"/>
</dbReference>
<dbReference type="InterPro" id="IPR037069">
    <property type="entry name" value="AcylCoA_DH/ox_N_sf"/>
</dbReference>